<sequence>MAPFRLTVLLVTAAVPAVALMTEAGVALEALLDIAIHRRGKSDGARTGATEVESQGEGSDVSVTFSPQERAALHASKFEKEFVVDLDMSDAQNKSVGVVLNLDTDYEPVTVMKIKKTGILEVWNRLHPDKVVLVGDEIMKVNDIMWHHNSGTFAKRIQGQFLASRGQVPGARNVLTLSIQRPRKSTGHRFQSQREDLRNKLYSKEFVAEIPLKGVLPGSSLNQAMGWKLNATVDWMPISIEKMRNTGLVSMYNKEHPDAKILAGDEILQVNHIQWHHSAKIFVGRLEAQFTAARNSELVGTPSNENVLKLRIQRPRSVSDTPEEQVYTKQYSAQLALKDARPLGWHLNTSSDAEPIVVEKIRRGSLLDSYNKANPEAMVRVGDTILKVNDLFWSGNTKKFADRIDKEFDISRPHRGQMPSDKTLKLVMQRRLVQPIMKEWTVTLPAGEGKILGWQLSHSEEEFPLTVSKVRSNGVVYEHNQEHPESKILPGDVIVKVNSVLWRQDSSSFEKRLNEQYSKSKLTGNISLFLRRPVGVKDAFAEDKGRPFSQEFFIRLPIVNGQMMGWHLSSDNETAPIKVEKVRDVGAVHDWNENNPLTDIQVGDHIAKVNNVLWHGKAKQFLERVNLQLEAARKDKGTPFVTVLVQRPWPATTMLPEDAGAGEDVVGDGDEDEMGVVE</sequence>
<evidence type="ECO:0000313" key="5">
    <source>
        <dbReference type="Proteomes" id="UP001189429"/>
    </source>
</evidence>
<evidence type="ECO:0000256" key="2">
    <source>
        <dbReference type="SAM" id="SignalP"/>
    </source>
</evidence>
<comment type="caution">
    <text evidence="4">The sequence shown here is derived from an EMBL/GenBank/DDBJ whole genome shotgun (WGS) entry which is preliminary data.</text>
</comment>
<protein>
    <recommendedName>
        <fullName evidence="3">PDZ domain-containing protein</fullName>
    </recommendedName>
</protein>
<dbReference type="EMBL" id="CAUYUJ010021271">
    <property type="protein sequence ID" value="CAK0903621.1"/>
    <property type="molecule type" value="Genomic_DNA"/>
</dbReference>
<keyword evidence="2" id="KW-0732">Signal</keyword>
<feature type="region of interest" description="Disordered" evidence="1">
    <location>
        <begin position="43"/>
        <end position="62"/>
    </location>
</feature>
<evidence type="ECO:0000259" key="3">
    <source>
        <dbReference type="PROSITE" id="PS50106"/>
    </source>
</evidence>
<organism evidence="4 5">
    <name type="scientific">Prorocentrum cordatum</name>
    <dbReference type="NCBI Taxonomy" id="2364126"/>
    <lineage>
        <taxon>Eukaryota</taxon>
        <taxon>Sar</taxon>
        <taxon>Alveolata</taxon>
        <taxon>Dinophyceae</taxon>
        <taxon>Prorocentrales</taxon>
        <taxon>Prorocentraceae</taxon>
        <taxon>Prorocentrum</taxon>
    </lineage>
</organism>
<gene>
    <name evidence="4" type="ORF">PCOR1329_LOCUS79902</name>
</gene>
<keyword evidence="5" id="KW-1185">Reference proteome</keyword>
<proteinExistence type="predicted"/>
<name>A0ABN9XUE0_9DINO</name>
<feature type="region of interest" description="Disordered" evidence="1">
    <location>
        <begin position="654"/>
        <end position="678"/>
    </location>
</feature>
<dbReference type="PROSITE" id="PS50106">
    <property type="entry name" value="PDZ"/>
    <property type="match status" value="1"/>
</dbReference>
<feature type="domain" description="PDZ" evidence="3">
    <location>
        <begin position="332"/>
        <end position="390"/>
    </location>
</feature>
<feature type="compositionally biased region" description="Polar residues" evidence="1">
    <location>
        <begin position="52"/>
        <end position="62"/>
    </location>
</feature>
<evidence type="ECO:0000256" key="1">
    <source>
        <dbReference type="SAM" id="MobiDB-lite"/>
    </source>
</evidence>
<reference evidence="4" key="1">
    <citation type="submission" date="2023-10" db="EMBL/GenBank/DDBJ databases">
        <authorList>
            <person name="Chen Y."/>
            <person name="Shah S."/>
            <person name="Dougan E. K."/>
            <person name="Thang M."/>
            <person name="Chan C."/>
        </authorList>
    </citation>
    <scope>NUCLEOTIDE SEQUENCE [LARGE SCALE GENOMIC DNA]</scope>
</reference>
<dbReference type="InterPro" id="IPR001478">
    <property type="entry name" value="PDZ"/>
</dbReference>
<feature type="chain" id="PRO_5045626882" description="PDZ domain-containing protein" evidence="2">
    <location>
        <begin position="20"/>
        <end position="678"/>
    </location>
</feature>
<feature type="signal peptide" evidence="2">
    <location>
        <begin position="1"/>
        <end position="19"/>
    </location>
</feature>
<evidence type="ECO:0000313" key="4">
    <source>
        <dbReference type="EMBL" id="CAK0903621.1"/>
    </source>
</evidence>
<dbReference type="Proteomes" id="UP001189429">
    <property type="component" value="Unassembled WGS sequence"/>
</dbReference>
<accession>A0ABN9XUE0</accession>
<feature type="compositionally biased region" description="Acidic residues" evidence="1">
    <location>
        <begin position="665"/>
        <end position="678"/>
    </location>
</feature>